<accession>A0A7J9UW75</accession>
<sequence>MRTAVLLLLAEEPMHGYQLMETIVERSGGRWHPSPGAIYPTLSQLEDEGLITMTAAGGGRRQAALTEDGRALVEREAGSWSDPFAGRTDGADDVDLRGEIGQLHEAVRVVARTGTDAQRRAAAALLAEARRKVYLVLAGESVPGEASDAAGGEAR</sequence>
<dbReference type="InterPro" id="IPR036388">
    <property type="entry name" value="WH-like_DNA-bd_sf"/>
</dbReference>
<feature type="domain" description="Transcription regulator PadR N-terminal" evidence="1">
    <location>
        <begin position="5"/>
        <end position="74"/>
    </location>
</feature>
<dbReference type="PANTHER" id="PTHR43252">
    <property type="entry name" value="TRANSCRIPTIONAL REGULATOR YQJI"/>
    <property type="match status" value="1"/>
</dbReference>
<dbReference type="Proteomes" id="UP000429644">
    <property type="component" value="Unassembled WGS sequence"/>
</dbReference>
<dbReference type="Gene3D" id="1.10.10.10">
    <property type="entry name" value="Winged helix-like DNA-binding domain superfamily/Winged helix DNA-binding domain"/>
    <property type="match status" value="1"/>
</dbReference>
<evidence type="ECO:0000259" key="1">
    <source>
        <dbReference type="Pfam" id="PF03551"/>
    </source>
</evidence>
<comment type="caution">
    <text evidence="2">The sequence shown here is derived from an EMBL/GenBank/DDBJ whole genome shotgun (WGS) entry which is preliminary data.</text>
</comment>
<dbReference type="PANTHER" id="PTHR43252:SF2">
    <property type="entry name" value="TRANSCRIPTION REGULATOR, PADR-LIKE FAMILY"/>
    <property type="match status" value="1"/>
</dbReference>
<reference evidence="2 3" key="1">
    <citation type="submission" date="2019-10" db="EMBL/GenBank/DDBJ databases">
        <title>Georgenia wutianyii sp. nov. and Georgenia yuyongxinii sp. nov. isolated from plateau pika (Ochotona curzoniae) in the Qinghai-Tibet plateau of China.</title>
        <authorList>
            <person name="Tian Z."/>
        </authorList>
    </citation>
    <scope>NUCLEOTIDE SEQUENCE [LARGE SCALE GENOMIC DNA]</scope>
    <source>
        <strain evidence="2 3">JCM 15130</strain>
    </source>
</reference>
<dbReference type="AlphaFoldDB" id="A0A7J9UW75"/>
<name>A0A7J9UW75_9MICO</name>
<gene>
    <name evidence="2" type="ORF">GB882_09315</name>
</gene>
<dbReference type="RefSeq" id="WP_226909555.1">
    <property type="nucleotide sequence ID" value="NZ_BAAAOT010000009.1"/>
</dbReference>
<dbReference type="SUPFAM" id="SSF46785">
    <property type="entry name" value="Winged helix' DNA-binding domain"/>
    <property type="match status" value="1"/>
</dbReference>
<proteinExistence type="predicted"/>
<dbReference type="InterPro" id="IPR005149">
    <property type="entry name" value="Tscrpt_reg_PadR_N"/>
</dbReference>
<protein>
    <submittedName>
        <fullName evidence="2">PadR family transcriptional regulator</fullName>
    </submittedName>
</protein>
<evidence type="ECO:0000313" key="2">
    <source>
        <dbReference type="EMBL" id="MPV88866.1"/>
    </source>
</evidence>
<dbReference type="InterPro" id="IPR036390">
    <property type="entry name" value="WH_DNA-bd_sf"/>
</dbReference>
<organism evidence="2 3">
    <name type="scientific">Georgenia ruanii</name>
    <dbReference type="NCBI Taxonomy" id="348442"/>
    <lineage>
        <taxon>Bacteria</taxon>
        <taxon>Bacillati</taxon>
        <taxon>Actinomycetota</taxon>
        <taxon>Actinomycetes</taxon>
        <taxon>Micrococcales</taxon>
        <taxon>Bogoriellaceae</taxon>
        <taxon>Georgenia</taxon>
    </lineage>
</organism>
<keyword evidence="3" id="KW-1185">Reference proteome</keyword>
<evidence type="ECO:0000313" key="3">
    <source>
        <dbReference type="Proteomes" id="UP000429644"/>
    </source>
</evidence>
<dbReference type="EMBL" id="WHPD01002011">
    <property type="protein sequence ID" value="MPV88866.1"/>
    <property type="molecule type" value="Genomic_DNA"/>
</dbReference>
<dbReference type="Pfam" id="PF03551">
    <property type="entry name" value="PadR"/>
    <property type="match status" value="1"/>
</dbReference>